<proteinExistence type="predicted"/>
<dbReference type="AlphaFoldDB" id="A0A9Q6VN25"/>
<dbReference type="EMBL" id="CP065202">
    <property type="protein sequence ID" value="QPL32387.1"/>
    <property type="molecule type" value="Genomic_DNA"/>
</dbReference>
<evidence type="ECO:0000313" key="2">
    <source>
        <dbReference type="Proteomes" id="UP000594467"/>
    </source>
</evidence>
<gene>
    <name evidence="1" type="ORF">I5R27_04495</name>
</gene>
<dbReference type="RefSeq" id="WP_196883854.1">
    <property type="nucleotide sequence ID" value="NZ_CP065202.1"/>
</dbReference>
<reference evidence="1 2" key="1">
    <citation type="submission" date="2020-11" db="EMBL/GenBank/DDBJ databases">
        <title>The Complete Genome of Pseudomonas fragi A13BB.</title>
        <authorList>
            <person name="Awolope O.K."/>
            <person name="O'Driscoll N.H."/>
            <person name="Di Salvo A."/>
            <person name="Lamb A.J."/>
        </authorList>
    </citation>
    <scope>NUCLEOTIDE SEQUENCE [LARGE SCALE GENOMIC DNA]</scope>
    <source>
        <strain evidence="1 2">A13BB</strain>
    </source>
</reference>
<protein>
    <submittedName>
        <fullName evidence="1">PD-(D/E)XK motif protein</fullName>
    </submittedName>
</protein>
<dbReference type="Pfam" id="PF14390">
    <property type="entry name" value="DUF4420"/>
    <property type="match status" value="1"/>
</dbReference>
<organism evidence="1 2">
    <name type="scientific">Pseudomonas fragi</name>
    <dbReference type="NCBI Taxonomy" id="296"/>
    <lineage>
        <taxon>Bacteria</taxon>
        <taxon>Pseudomonadati</taxon>
        <taxon>Pseudomonadota</taxon>
        <taxon>Gammaproteobacteria</taxon>
        <taxon>Pseudomonadales</taxon>
        <taxon>Pseudomonadaceae</taxon>
        <taxon>Pseudomonas</taxon>
    </lineage>
</organism>
<dbReference type="InterPro" id="IPR025534">
    <property type="entry name" value="DUF4420"/>
</dbReference>
<evidence type="ECO:0000313" key="1">
    <source>
        <dbReference type="EMBL" id="QPL32387.1"/>
    </source>
</evidence>
<accession>A0A9Q6VN25</accession>
<dbReference type="Proteomes" id="UP000594467">
    <property type="component" value="Chromosome"/>
</dbReference>
<sequence>MLSEWKAIVPPTDPGCYNIRLADSSHPLDFRIGRDFHGCFVFQLDGECALPGVPDLPRMSAVTCEVHPVAAGRSRLVLSLSNAADFRNFALMCKSLMLATDKFAPTQSGRGLLQAIKEVHRWQEMLSHRTDRLLSKGERIGLVGELLFLRDVLSDRIGWNAAIKCWNGPSGHEQDFVVAGTIFEVKTQVVTADRRIRISSEDQLDPVQGRILLCNQGIAPLPSAAPSARTLNALVSEIRDAFADAGANALELLEIALLEAGYQERPEYNEESWVLVDRIFYEVSSNFPRIERSDLRPGVEMVNYSIRVSDCVPFIISHDDAFEGVEV</sequence>
<name>A0A9Q6VN25_PSEFR</name>